<evidence type="ECO:0000313" key="2">
    <source>
        <dbReference type="Proteomes" id="UP000499080"/>
    </source>
</evidence>
<sequence length="125" mass="13558">MPDPGSGSFVGLVPCCMSIGGEAAHLQVALLAEEVHGRQGFPIILSSCIPIAAAPGRNIARPLKHIWGERNGARFTSSWICRGLAAWQAITHRPDKETLGPHFNDPPFFDLSHFETKAPPPLLQR</sequence>
<proteinExistence type="predicted"/>
<dbReference type="EMBL" id="BGPR01000563">
    <property type="protein sequence ID" value="GBM26585.1"/>
    <property type="molecule type" value="Genomic_DNA"/>
</dbReference>
<accession>A0A4Y2EFF0</accession>
<organism evidence="1 2">
    <name type="scientific">Araneus ventricosus</name>
    <name type="common">Orbweaver spider</name>
    <name type="synonym">Epeira ventricosa</name>
    <dbReference type="NCBI Taxonomy" id="182803"/>
    <lineage>
        <taxon>Eukaryota</taxon>
        <taxon>Metazoa</taxon>
        <taxon>Ecdysozoa</taxon>
        <taxon>Arthropoda</taxon>
        <taxon>Chelicerata</taxon>
        <taxon>Arachnida</taxon>
        <taxon>Araneae</taxon>
        <taxon>Araneomorphae</taxon>
        <taxon>Entelegynae</taxon>
        <taxon>Araneoidea</taxon>
        <taxon>Araneidae</taxon>
        <taxon>Araneus</taxon>
    </lineage>
</organism>
<dbReference type="AlphaFoldDB" id="A0A4Y2EFF0"/>
<gene>
    <name evidence="1" type="ORF">AVEN_1187_1</name>
</gene>
<reference evidence="1 2" key="1">
    <citation type="journal article" date="2019" name="Sci. Rep.">
        <title>Orb-weaving spider Araneus ventricosus genome elucidates the spidroin gene catalogue.</title>
        <authorList>
            <person name="Kono N."/>
            <person name="Nakamura H."/>
            <person name="Ohtoshi R."/>
            <person name="Moran D.A.P."/>
            <person name="Shinohara A."/>
            <person name="Yoshida Y."/>
            <person name="Fujiwara M."/>
            <person name="Mori M."/>
            <person name="Tomita M."/>
            <person name="Arakawa K."/>
        </authorList>
    </citation>
    <scope>NUCLEOTIDE SEQUENCE [LARGE SCALE GENOMIC DNA]</scope>
</reference>
<dbReference type="OrthoDB" id="10395574at2759"/>
<keyword evidence="2" id="KW-1185">Reference proteome</keyword>
<dbReference type="Proteomes" id="UP000499080">
    <property type="component" value="Unassembled WGS sequence"/>
</dbReference>
<protein>
    <submittedName>
        <fullName evidence="1">Uncharacterized protein</fullName>
    </submittedName>
</protein>
<comment type="caution">
    <text evidence="1">The sequence shown here is derived from an EMBL/GenBank/DDBJ whole genome shotgun (WGS) entry which is preliminary data.</text>
</comment>
<evidence type="ECO:0000313" key="1">
    <source>
        <dbReference type="EMBL" id="GBM26585.1"/>
    </source>
</evidence>
<name>A0A4Y2EFF0_ARAVE</name>